<protein>
    <recommendedName>
        <fullName evidence="3">DZANK-type domain-containing protein</fullName>
    </recommendedName>
</protein>
<dbReference type="Gene3D" id="2.20.28.20">
    <property type="entry name" value="Methionyl-tRNA synthetase, Zn-domain"/>
    <property type="match status" value="1"/>
</dbReference>
<dbReference type="SUPFAM" id="SSF57770">
    <property type="entry name" value="Methionyl-tRNA synthetase (MetRS), Zn-domain"/>
    <property type="match status" value="1"/>
</dbReference>
<keyword evidence="2" id="KW-1185">Reference proteome</keyword>
<dbReference type="InterPro" id="IPR029038">
    <property type="entry name" value="MetRS_Zn"/>
</dbReference>
<accession>A0A085WQP7</accession>
<evidence type="ECO:0000313" key="1">
    <source>
        <dbReference type="EMBL" id="KFE70010.1"/>
    </source>
</evidence>
<reference evidence="1 2" key="1">
    <citation type="submission" date="2014-04" db="EMBL/GenBank/DDBJ databases">
        <title>Genome assembly of Hyalangium minutum DSM 14724.</title>
        <authorList>
            <person name="Sharma G."/>
            <person name="Subramanian S."/>
        </authorList>
    </citation>
    <scope>NUCLEOTIDE SEQUENCE [LARGE SCALE GENOMIC DNA]</scope>
    <source>
        <strain evidence="1 2">DSM 14724</strain>
    </source>
</reference>
<evidence type="ECO:0000313" key="2">
    <source>
        <dbReference type="Proteomes" id="UP000028725"/>
    </source>
</evidence>
<dbReference type="STRING" id="394096.DB31_5052"/>
<evidence type="ECO:0008006" key="3">
    <source>
        <dbReference type="Google" id="ProtNLM"/>
    </source>
</evidence>
<dbReference type="AlphaFoldDB" id="A0A085WQP7"/>
<sequence length="193" mass="20200">MIICPVCEHQQAQGDECDNCGKKLQVPRAAAAVAVQTLPELEQTLHAGGRVAVDAPLIPELDSTRQKAGPDLPVQVVQDMETTRAAPIDKVSVEAVTDLDTGRAADDGVRTAAPTGAVVCRYCRNVQADGIVCDKCGMRLPKARPAPQAAAKGAGASASAEDLTWMPCQKCRTPTRPNKICSVCGTRVVAVDA</sequence>
<proteinExistence type="predicted"/>
<comment type="caution">
    <text evidence="1">The sequence shown here is derived from an EMBL/GenBank/DDBJ whole genome shotgun (WGS) entry which is preliminary data.</text>
</comment>
<organism evidence="1 2">
    <name type="scientific">Hyalangium minutum</name>
    <dbReference type="NCBI Taxonomy" id="394096"/>
    <lineage>
        <taxon>Bacteria</taxon>
        <taxon>Pseudomonadati</taxon>
        <taxon>Myxococcota</taxon>
        <taxon>Myxococcia</taxon>
        <taxon>Myxococcales</taxon>
        <taxon>Cystobacterineae</taxon>
        <taxon>Archangiaceae</taxon>
        <taxon>Hyalangium</taxon>
    </lineage>
</organism>
<dbReference type="EMBL" id="JMCB01000003">
    <property type="protein sequence ID" value="KFE70010.1"/>
    <property type="molecule type" value="Genomic_DNA"/>
</dbReference>
<dbReference type="OrthoDB" id="5381638at2"/>
<dbReference type="RefSeq" id="WP_044184524.1">
    <property type="nucleotide sequence ID" value="NZ_JMCB01000003.1"/>
</dbReference>
<gene>
    <name evidence="1" type="ORF">DB31_5052</name>
</gene>
<name>A0A085WQP7_9BACT</name>
<dbReference type="Proteomes" id="UP000028725">
    <property type="component" value="Unassembled WGS sequence"/>
</dbReference>